<evidence type="ECO:0000313" key="7">
    <source>
        <dbReference type="Proteomes" id="UP000245790"/>
    </source>
</evidence>
<evidence type="ECO:0000313" key="6">
    <source>
        <dbReference type="EMBL" id="PWK53999.1"/>
    </source>
</evidence>
<dbReference type="GO" id="GO:1990281">
    <property type="term" value="C:efflux pump complex"/>
    <property type="evidence" value="ECO:0007669"/>
    <property type="project" value="TreeGrafter"/>
</dbReference>
<sequence length="416" mass="45687">MNKQKATLVGIIVIVVTFGIVATLFKTKPAAPKKPQETKAPLVEVLVPQSETVQFEVTSHGVVQPRTETSLVSEVSGIVQKVSEQFVAGGYFKQGELLLKIDPTDYQVAVEQAKARLSSAKAQYAQEKARSEQAQKEWDLSGRSRQNAPSLALREPFLLEAEANVESAKADLKRAEQKLKRTVIRAPYDGMVKSKNTDVGQFVATGSQLGVTFAIDYAEIRLPLTDQDLAFIDIPAVTQQSDSTTPVTLEAKYAGKIHQWQASLVRMEGVVDQNSRVHYAVARVVDPYSILNQQESESDQAPLKMGTFVTAKISGVEMSGLVKLPREHFRNLSEVLVSNFENELFLRDLNVVRAEADMVYVKGGLEPGDKIVVTAIESPVQGMKVRLEGFEEENDDENSSSDDAIAAGDTQSQPRH</sequence>
<feature type="domain" description="Multidrug resistance protein MdtA-like barrel-sandwich hybrid" evidence="5">
    <location>
        <begin position="71"/>
        <end position="210"/>
    </location>
</feature>
<protein>
    <submittedName>
        <fullName evidence="6">RND family efflux transporter MFP subunit</fullName>
    </submittedName>
</protein>
<dbReference type="Gene3D" id="2.40.30.170">
    <property type="match status" value="1"/>
</dbReference>
<evidence type="ECO:0000256" key="3">
    <source>
        <dbReference type="SAM" id="MobiDB-lite"/>
    </source>
</evidence>
<dbReference type="SUPFAM" id="SSF111369">
    <property type="entry name" value="HlyD-like secretion proteins"/>
    <property type="match status" value="1"/>
</dbReference>
<dbReference type="Gene3D" id="1.10.287.470">
    <property type="entry name" value="Helix hairpin bin"/>
    <property type="match status" value="1"/>
</dbReference>
<proteinExistence type="inferred from homology"/>
<dbReference type="NCBIfam" id="TIGR01730">
    <property type="entry name" value="RND_mfp"/>
    <property type="match status" value="1"/>
</dbReference>
<feature type="transmembrane region" description="Helical" evidence="4">
    <location>
        <begin position="6"/>
        <end position="25"/>
    </location>
</feature>
<dbReference type="Gene3D" id="2.40.50.100">
    <property type="match status" value="1"/>
</dbReference>
<name>A0A316FZK8_9GAMM</name>
<dbReference type="RefSeq" id="WP_109762170.1">
    <property type="nucleotide sequence ID" value="NZ_QGGU01000002.1"/>
</dbReference>
<feature type="compositionally biased region" description="Acidic residues" evidence="3">
    <location>
        <begin position="390"/>
        <end position="400"/>
    </location>
</feature>
<feature type="region of interest" description="Disordered" evidence="3">
    <location>
        <begin position="388"/>
        <end position="416"/>
    </location>
</feature>
<dbReference type="Pfam" id="PF25917">
    <property type="entry name" value="BSH_RND"/>
    <property type="match status" value="1"/>
</dbReference>
<dbReference type="InterPro" id="IPR058625">
    <property type="entry name" value="MdtA-like_BSH"/>
</dbReference>
<dbReference type="PANTHER" id="PTHR30469">
    <property type="entry name" value="MULTIDRUG RESISTANCE PROTEIN MDTA"/>
    <property type="match status" value="1"/>
</dbReference>
<dbReference type="PANTHER" id="PTHR30469:SF12">
    <property type="entry name" value="MULTIDRUG RESISTANCE PROTEIN MDTA"/>
    <property type="match status" value="1"/>
</dbReference>
<reference evidence="6 7" key="1">
    <citation type="submission" date="2018-05" db="EMBL/GenBank/DDBJ databases">
        <title>Genomic Encyclopedia of Type Strains, Phase IV (KMG-IV): sequencing the most valuable type-strain genomes for metagenomic binning, comparative biology and taxonomic classification.</title>
        <authorList>
            <person name="Goeker M."/>
        </authorList>
    </citation>
    <scope>NUCLEOTIDE SEQUENCE [LARGE SCALE GENOMIC DNA]</scope>
    <source>
        <strain evidence="6 7">DSM 25350</strain>
    </source>
</reference>
<dbReference type="Proteomes" id="UP000245790">
    <property type="component" value="Unassembled WGS sequence"/>
</dbReference>
<feature type="coiled-coil region" evidence="2">
    <location>
        <begin position="110"/>
        <end position="185"/>
    </location>
</feature>
<keyword evidence="4" id="KW-1133">Transmembrane helix</keyword>
<dbReference type="OrthoDB" id="5730196at2"/>
<keyword evidence="4" id="KW-0812">Transmembrane</keyword>
<evidence type="ECO:0000256" key="4">
    <source>
        <dbReference type="SAM" id="Phobius"/>
    </source>
</evidence>
<dbReference type="EMBL" id="QGGU01000002">
    <property type="protein sequence ID" value="PWK53999.1"/>
    <property type="molecule type" value="Genomic_DNA"/>
</dbReference>
<comment type="similarity">
    <text evidence="1">Belongs to the membrane fusion protein (MFP) (TC 8.A.1) family.</text>
</comment>
<evidence type="ECO:0000256" key="2">
    <source>
        <dbReference type="SAM" id="Coils"/>
    </source>
</evidence>
<gene>
    <name evidence="6" type="ORF">C8D97_102391</name>
</gene>
<dbReference type="GO" id="GO:0015562">
    <property type="term" value="F:efflux transmembrane transporter activity"/>
    <property type="evidence" value="ECO:0007669"/>
    <property type="project" value="TreeGrafter"/>
</dbReference>
<dbReference type="AlphaFoldDB" id="A0A316FZK8"/>
<evidence type="ECO:0000259" key="5">
    <source>
        <dbReference type="Pfam" id="PF25917"/>
    </source>
</evidence>
<keyword evidence="2" id="KW-0175">Coiled coil</keyword>
<comment type="caution">
    <text evidence="6">The sequence shown here is derived from an EMBL/GenBank/DDBJ whole genome shotgun (WGS) entry which is preliminary data.</text>
</comment>
<dbReference type="Gene3D" id="2.40.420.20">
    <property type="match status" value="1"/>
</dbReference>
<accession>A0A316FZK8</accession>
<organism evidence="6 7">
    <name type="scientific">Pleionea mediterranea</name>
    <dbReference type="NCBI Taxonomy" id="523701"/>
    <lineage>
        <taxon>Bacteria</taxon>
        <taxon>Pseudomonadati</taxon>
        <taxon>Pseudomonadota</taxon>
        <taxon>Gammaproteobacteria</taxon>
        <taxon>Oceanospirillales</taxon>
        <taxon>Pleioneaceae</taxon>
        <taxon>Pleionea</taxon>
    </lineage>
</organism>
<dbReference type="InterPro" id="IPR006143">
    <property type="entry name" value="RND_pump_MFP"/>
</dbReference>
<evidence type="ECO:0000256" key="1">
    <source>
        <dbReference type="ARBA" id="ARBA00009477"/>
    </source>
</evidence>
<keyword evidence="7" id="KW-1185">Reference proteome</keyword>
<keyword evidence="4" id="KW-0472">Membrane</keyword>